<evidence type="ECO:0000256" key="10">
    <source>
        <dbReference type="ARBA" id="ARBA00060970"/>
    </source>
</evidence>
<dbReference type="PANTHER" id="PTHR42684:SF17">
    <property type="entry name" value="ADENOSYLMETHIONINE-8-AMINO-7-OXONONANOATE AMINOTRANSFERASE"/>
    <property type="match status" value="1"/>
</dbReference>
<dbReference type="Gene3D" id="3.40.640.10">
    <property type="entry name" value="Type I PLP-dependent aspartate aminotransferase-like (Major domain)"/>
    <property type="match status" value="1"/>
</dbReference>
<dbReference type="AlphaFoldDB" id="A0A3T0D2P1"/>
<comment type="cofactor">
    <cofactor evidence="1 11">
        <name>pyridoxal 5'-phosphate</name>
        <dbReference type="ChEBI" id="CHEBI:597326"/>
    </cofactor>
</comment>
<dbReference type="PIRSF" id="PIRSF000521">
    <property type="entry name" value="Transaminase_4ab_Lys_Orn"/>
    <property type="match status" value="1"/>
</dbReference>
<keyword evidence="6 11" id="KW-0808">Transferase</keyword>
<evidence type="ECO:0000256" key="3">
    <source>
        <dbReference type="ARBA" id="ARBA00011738"/>
    </source>
</evidence>
<feature type="site" description="Participates in the substrate recognition with KAPA and in a stacking interaction with the adenine ring of SAM" evidence="11">
    <location>
        <position position="17"/>
    </location>
</feature>
<sequence length="449" mass="51700">MLNEWQQRDLKYIWHPCSQMKDYEELPPIVIERGQGVWLYDVEGNRYLDAISSWWTNLFGHCNKRLNDALKAQADKLEHVIFANFSHKPAIELSQKLVKITPNGLEKVFFSDDGSTSVEVALKMSFQYHQQKGNYTKVKFACFTNSYHGETLGALSVGSIDLYSKIYKPIMKESIKIQGPDCFRCEYHKTRYSCNVECFEEVEKILEKHHKEICAVIIEPIIQCAGGMKIYPPKFLKLLREACTSYDVHLIADEVAVGFGRTGKMFACEHAGITPDFLCLSKGLTAGYMPLAVTLTTQEIFDAFYADYIDLKAFLHSHSYTGNPLACAVALESLKIFEEYNVLKKINEKATYLEELARETFDNHRFVGEYRQFGFIGAIELVEDKATKKEFDWRKRVGYHIYKTALKKGLLIRPLGNVIYFMPPFVIEKDEIDFMVRNTLEAINQFFGL</sequence>
<dbReference type="FunFam" id="3.40.640.10:FF:000078">
    <property type="entry name" value="Adenosylmethionine-8-amino-7-oxononanoate aminotransferase"/>
    <property type="match status" value="1"/>
</dbReference>
<evidence type="ECO:0000313" key="12">
    <source>
        <dbReference type="EMBL" id="AZT89468.1"/>
    </source>
</evidence>
<evidence type="ECO:0000256" key="5">
    <source>
        <dbReference type="ARBA" id="ARBA00022576"/>
    </source>
</evidence>
<proteinExistence type="inferred from homology"/>
<dbReference type="InterPro" id="IPR005815">
    <property type="entry name" value="BioA"/>
</dbReference>
<evidence type="ECO:0000256" key="11">
    <source>
        <dbReference type="HAMAP-Rule" id="MF_00834"/>
    </source>
</evidence>
<dbReference type="EMBL" id="CP034791">
    <property type="protein sequence ID" value="AZT89468.1"/>
    <property type="molecule type" value="Genomic_DNA"/>
</dbReference>
<evidence type="ECO:0000256" key="1">
    <source>
        <dbReference type="ARBA" id="ARBA00001933"/>
    </source>
</evidence>
<evidence type="ECO:0000256" key="9">
    <source>
        <dbReference type="ARBA" id="ARBA00022898"/>
    </source>
</evidence>
<gene>
    <name evidence="11 12" type="primary">bioA</name>
    <name evidence="12" type="ORF">ELD05_01555</name>
</gene>
<comment type="function">
    <text evidence="11">Catalyzes the transfer of the alpha-amino group from S-adenosyl-L-methionine (SAM) to 7-keto-8-aminopelargonic acid (KAPA) to form 7,8-diaminopelargonic acid (DAPA). It is the only aminotransferase known to utilize SAM as an amino donor.</text>
</comment>
<dbReference type="InterPro" id="IPR015421">
    <property type="entry name" value="PyrdxlP-dep_Trfase_major"/>
</dbReference>
<comment type="subunit">
    <text evidence="3 11">Homodimer.</text>
</comment>
<feature type="binding site" evidence="11">
    <location>
        <begin position="114"/>
        <end position="115"/>
    </location>
    <ligand>
        <name>pyridoxal 5'-phosphate</name>
        <dbReference type="ChEBI" id="CHEBI:597326"/>
    </ligand>
</feature>
<dbReference type="PANTHER" id="PTHR42684">
    <property type="entry name" value="ADENOSYLMETHIONINE-8-AMINO-7-OXONONANOATE AMINOTRANSFERASE"/>
    <property type="match status" value="1"/>
</dbReference>
<feature type="binding site" evidence="11">
    <location>
        <position position="54"/>
    </location>
    <ligand>
        <name>substrate</name>
    </ligand>
</feature>
<evidence type="ECO:0000256" key="2">
    <source>
        <dbReference type="ARBA" id="ARBA00004496"/>
    </source>
</evidence>
<dbReference type="InterPro" id="IPR005814">
    <property type="entry name" value="Aminotrans_3"/>
</dbReference>
<comment type="subcellular location">
    <subcellularLocation>
        <location evidence="2 11">Cytoplasm</location>
    </subcellularLocation>
</comment>
<keyword evidence="8 11" id="KW-0093">Biotin biosynthesis</keyword>
<feature type="binding site" evidence="11">
    <location>
        <position position="253"/>
    </location>
    <ligand>
        <name>pyridoxal 5'-phosphate</name>
        <dbReference type="ChEBI" id="CHEBI:597326"/>
    </ligand>
</feature>
<dbReference type="RefSeq" id="WP_127351092.1">
    <property type="nucleotide sequence ID" value="NZ_CP034791.1"/>
</dbReference>
<keyword evidence="5 11" id="KW-0032">Aminotransferase</keyword>
<dbReference type="NCBIfam" id="NF004624">
    <property type="entry name" value="PRK05964.1"/>
    <property type="match status" value="1"/>
</dbReference>
<keyword evidence="13" id="KW-1185">Reference proteome</keyword>
<comment type="pathway">
    <text evidence="11">Cofactor biosynthesis; biotin biosynthesis; 7,8-diaminononanoate from 8-amino-7-oxononanoate (SAM route): step 1/1.</text>
</comment>
<comment type="similarity">
    <text evidence="10 11">Belongs to the class-III pyridoxal-phosphate-dependent aminotransferase family. BioA subfamily.</text>
</comment>
<feature type="binding site" evidence="11">
    <location>
        <position position="147"/>
    </location>
    <ligand>
        <name>substrate</name>
    </ligand>
</feature>
<protein>
    <recommendedName>
        <fullName evidence="11">Adenosylmethionine-8-amino-7-oxononanoate aminotransferase</fullName>
        <ecNumber evidence="11">2.6.1.62</ecNumber>
    </recommendedName>
    <alternativeName>
        <fullName evidence="11">7,8-diamino-pelargonic acid aminotransferase</fullName>
        <shortName evidence="11">DAPA AT</shortName>
        <shortName evidence="11">DAPA aminotransferase</shortName>
    </alternativeName>
    <alternativeName>
        <fullName evidence="11">7,8-diaminononanoate synthase</fullName>
        <shortName evidence="11">DANS</shortName>
    </alternativeName>
    <alternativeName>
        <fullName evidence="11">Diaminopelargonic acid synthase</fullName>
    </alternativeName>
</protein>
<feature type="binding site" evidence="11">
    <location>
        <begin position="318"/>
        <end position="319"/>
    </location>
    <ligand>
        <name>pyridoxal 5'-phosphate</name>
        <dbReference type="ChEBI" id="CHEBI:597326"/>
    </ligand>
</feature>
<accession>A0A3T0D2P1</accession>
<dbReference type="GO" id="GO:0004015">
    <property type="term" value="F:adenosylmethionine-8-amino-7-oxononanoate transaminase activity"/>
    <property type="evidence" value="ECO:0007669"/>
    <property type="project" value="UniProtKB-UniRule"/>
</dbReference>
<dbReference type="EC" id="2.6.1.62" evidence="11"/>
<dbReference type="UniPathway" id="UPA00078">
    <property type="reaction ID" value="UER00160"/>
</dbReference>
<feature type="binding site" evidence="11">
    <location>
        <position position="317"/>
    </location>
    <ligand>
        <name>substrate</name>
    </ligand>
</feature>
<dbReference type="GO" id="GO:0009102">
    <property type="term" value="P:biotin biosynthetic process"/>
    <property type="evidence" value="ECO:0007669"/>
    <property type="project" value="UniProtKB-UniRule"/>
</dbReference>
<dbReference type="InterPro" id="IPR015424">
    <property type="entry name" value="PyrdxlP-dep_Trfase"/>
</dbReference>
<name>A0A3T0D2P1_9FIRM</name>
<comment type="catalytic activity">
    <reaction evidence="11">
        <text>(8S)-8-amino-7-oxononanoate + S-adenosyl-L-methionine = S-adenosyl-4-methylsulfanyl-2-oxobutanoate + (7R,8S)-7,8-diammoniononanoate</text>
        <dbReference type="Rhea" id="RHEA:16861"/>
        <dbReference type="ChEBI" id="CHEBI:16490"/>
        <dbReference type="ChEBI" id="CHEBI:59789"/>
        <dbReference type="ChEBI" id="CHEBI:149468"/>
        <dbReference type="ChEBI" id="CHEBI:149469"/>
        <dbReference type="EC" id="2.6.1.62"/>
    </reaction>
</comment>
<organism evidence="12 13">
    <name type="scientific">Caldicellulosiruptor changbaiensis</name>
    <dbReference type="NCBI Taxonomy" id="1222016"/>
    <lineage>
        <taxon>Bacteria</taxon>
        <taxon>Bacillati</taxon>
        <taxon>Bacillota</taxon>
        <taxon>Bacillota incertae sedis</taxon>
        <taxon>Caldicellulosiruptorales</taxon>
        <taxon>Caldicellulosiruptoraceae</taxon>
        <taxon>Caldicellulosiruptor</taxon>
    </lineage>
</organism>
<evidence type="ECO:0000256" key="7">
    <source>
        <dbReference type="ARBA" id="ARBA00022691"/>
    </source>
</evidence>
<evidence type="ECO:0000256" key="6">
    <source>
        <dbReference type="ARBA" id="ARBA00022679"/>
    </source>
</evidence>
<keyword evidence="9 11" id="KW-0663">Pyridoxal phosphate</keyword>
<dbReference type="GO" id="GO:0030170">
    <property type="term" value="F:pyridoxal phosphate binding"/>
    <property type="evidence" value="ECO:0007669"/>
    <property type="project" value="UniProtKB-UniRule"/>
</dbReference>
<evidence type="ECO:0000313" key="13">
    <source>
        <dbReference type="Proteomes" id="UP000282930"/>
    </source>
</evidence>
<dbReference type="Gene3D" id="3.90.1150.10">
    <property type="entry name" value="Aspartate Aminotransferase, domain 1"/>
    <property type="match status" value="1"/>
</dbReference>
<keyword evidence="7 11" id="KW-0949">S-adenosyl-L-methionine</keyword>
<dbReference type="InterPro" id="IPR049704">
    <property type="entry name" value="Aminotrans_3_PPA_site"/>
</dbReference>
<dbReference type="GO" id="GO:0005737">
    <property type="term" value="C:cytoplasm"/>
    <property type="evidence" value="ECO:0007669"/>
    <property type="project" value="UniProtKB-SubCell"/>
</dbReference>
<feature type="modified residue" description="N6-(pyridoxal phosphate)lysine" evidence="11">
    <location>
        <position position="282"/>
    </location>
</feature>
<evidence type="ECO:0000256" key="8">
    <source>
        <dbReference type="ARBA" id="ARBA00022756"/>
    </source>
</evidence>
<dbReference type="NCBIfam" id="TIGR00508">
    <property type="entry name" value="bioA"/>
    <property type="match status" value="1"/>
</dbReference>
<dbReference type="InterPro" id="IPR015422">
    <property type="entry name" value="PyrdxlP-dep_Trfase_small"/>
</dbReference>
<feature type="binding site" evidence="11">
    <location>
        <position position="282"/>
    </location>
    <ligand>
        <name>substrate</name>
    </ligand>
</feature>
<feature type="binding site" evidence="11">
    <location>
        <position position="413"/>
    </location>
    <ligand>
        <name>substrate</name>
    </ligand>
</feature>
<dbReference type="HAMAP" id="MF_00834">
    <property type="entry name" value="BioA"/>
    <property type="match status" value="1"/>
</dbReference>
<dbReference type="Pfam" id="PF00202">
    <property type="entry name" value="Aminotran_3"/>
    <property type="match status" value="1"/>
</dbReference>
<reference evidence="12 13" key="1">
    <citation type="submission" date="2018-12" db="EMBL/GenBank/DDBJ databases">
        <title>Genome sequence from the cellulolytic species, Caldicellulosiruptor changbaiensis.</title>
        <authorList>
            <person name="Blumer-Schuette S.E."/>
            <person name="Mendoza C."/>
        </authorList>
    </citation>
    <scope>NUCLEOTIDE SEQUENCE [LARGE SCALE GENOMIC DNA]</scope>
    <source>
        <strain evidence="12 13">CBS-Z</strain>
    </source>
</reference>
<dbReference type="KEGG" id="ccha:ELD05_01555"/>
<dbReference type="CDD" id="cd00610">
    <property type="entry name" value="OAT_like"/>
    <property type="match status" value="1"/>
</dbReference>
<evidence type="ECO:0000256" key="4">
    <source>
        <dbReference type="ARBA" id="ARBA00022490"/>
    </source>
</evidence>
<dbReference type="Proteomes" id="UP000282930">
    <property type="component" value="Chromosome"/>
</dbReference>
<dbReference type="PROSITE" id="PS00600">
    <property type="entry name" value="AA_TRANSFER_CLASS_3"/>
    <property type="match status" value="1"/>
</dbReference>
<dbReference type="SUPFAM" id="SSF53383">
    <property type="entry name" value="PLP-dependent transferases"/>
    <property type="match status" value="1"/>
</dbReference>
<keyword evidence="4 11" id="KW-0963">Cytoplasm</keyword>